<dbReference type="GO" id="GO:0000139">
    <property type="term" value="C:Golgi membrane"/>
    <property type="evidence" value="ECO:0007669"/>
    <property type="project" value="UniProtKB-SubCell"/>
</dbReference>
<dbReference type="OrthoDB" id="4504960at2759"/>
<dbReference type="PANTHER" id="PTHR15071">
    <property type="entry name" value="MANNOSE-6-PHOSPHATE RECEPTOR FAMILY MEMBER"/>
    <property type="match status" value="1"/>
</dbReference>
<organism evidence="11 12">
    <name type="scientific">Armadillidium nasatum</name>
    <dbReference type="NCBI Taxonomy" id="96803"/>
    <lineage>
        <taxon>Eukaryota</taxon>
        <taxon>Metazoa</taxon>
        <taxon>Ecdysozoa</taxon>
        <taxon>Arthropoda</taxon>
        <taxon>Crustacea</taxon>
        <taxon>Multicrustacea</taxon>
        <taxon>Malacostraca</taxon>
        <taxon>Eumalacostraca</taxon>
        <taxon>Peracarida</taxon>
        <taxon>Isopoda</taxon>
        <taxon>Oniscidea</taxon>
        <taxon>Crinocheta</taxon>
        <taxon>Armadillidiidae</taxon>
        <taxon>Armadillidium</taxon>
    </lineage>
</organism>
<gene>
    <name evidence="11" type="primary">IGF2R_0</name>
    <name evidence="11" type="ORF">Anas_07521</name>
</gene>
<feature type="domain" description="MRH" evidence="10">
    <location>
        <begin position="945"/>
        <end position="1087"/>
    </location>
</feature>
<dbReference type="InterPro" id="IPR009011">
    <property type="entry name" value="Man6P_isomerase_rcpt-bd_dom_sf"/>
</dbReference>
<keyword evidence="6 9" id="KW-0472">Membrane</keyword>
<evidence type="ECO:0000256" key="5">
    <source>
        <dbReference type="ARBA" id="ARBA00022989"/>
    </source>
</evidence>
<protein>
    <submittedName>
        <fullName evidence="11">Cation-independent mannose-6-phosphate receptor</fullName>
    </submittedName>
</protein>
<keyword evidence="5 9" id="KW-1133">Transmembrane helix</keyword>
<dbReference type="InterPro" id="IPR000479">
    <property type="entry name" value="CIMR_rpt"/>
</dbReference>
<dbReference type="EMBL" id="SEYY01023061">
    <property type="protein sequence ID" value="KAB7495115.1"/>
    <property type="molecule type" value="Genomic_DNA"/>
</dbReference>
<dbReference type="GO" id="GO:0038023">
    <property type="term" value="F:signaling receptor activity"/>
    <property type="evidence" value="ECO:0007669"/>
    <property type="project" value="InterPro"/>
</dbReference>
<accession>A0A5N5SM13</accession>
<keyword evidence="2" id="KW-0813">Transport</keyword>
<feature type="domain" description="MRH" evidence="10">
    <location>
        <begin position="229"/>
        <end position="360"/>
    </location>
</feature>
<evidence type="ECO:0000256" key="1">
    <source>
        <dbReference type="ARBA" id="ARBA00004308"/>
    </source>
</evidence>
<evidence type="ECO:0000256" key="8">
    <source>
        <dbReference type="SAM" id="MobiDB-lite"/>
    </source>
</evidence>
<dbReference type="Pfam" id="PF00878">
    <property type="entry name" value="CIMR"/>
    <property type="match status" value="8"/>
</dbReference>
<dbReference type="SUPFAM" id="SSF50911">
    <property type="entry name" value="Mannose 6-phosphate receptor domain"/>
    <property type="match status" value="8"/>
</dbReference>
<evidence type="ECO:0000256" key="7">
    <source>
        <dbReference type="ARBA" id="ARBA00023157"/>
    </source>
</evidence>
<evidence type="ECO:0000256" key="9">
    <source>
        <dbReference type="SAM" id="Phobius"/>
    </source>
</evidence>
<keyword evidence="3 9" id="KW-0812">Transmembrane</keyword>
<dbReference type="InterPro" id="IPR044865">
    <property type="entry name" value="MRH_dom"/>
</dbReference>
<feature type="domain" description="MRH" evidence="10">
    <location>
        <begin position="363"/>
        <end position="507"/>
    </location>
</feature>
<keyword evidence="12" id="KW-1185">Reference proteome</keyword>
<feature type="domain" description="MRH" evidence="10">
    <location>
        <begin position="1092"/>
        <end position="1224"/>
    </location>
</feature>
<dbReference type="GO" id="GO:0005802">
    <property type="term" value="C:trans-Golgi network"/>
    <property type="evidence" value="ECO:0007669"/>
    <property type="project" value="TreeGrafter"/>
</dbReference>
<keyword evidence="4" id="KW-0732">Signal</keyword>
<keyword evidence="11" id="KW-0675">Receptor</keyword>
<feature type="domain" description="MRH" evidence="10">
    <location>
        <begin position="513"/>
        <end position="649"/>
    </location>
</feature>
<evidence type="ECO:0000259" key="10">
    <source>
        <dbReference type="PROSITE" id="PS51914"/>
    </source>
</evidence>
<dbReference type="GO" id="GO:0010008">
    <property type="term" value="C:endosome membrane"/>
    <property type="evidence" value="ECO:0007669"/>
    <property type="project" value="UniProtKB-SubCell"/>
</dbReference>
<evidence type="ECO:0000313" key="11">
    <source>
        <dbReference type="EMBL" id="KAB7495115.1"/>
    </source>
</evidence>
<name>A0A5N5SM13_9CRUS</name>
<evidence type="ECO:0000256" key="4">
    <source>
        <dbReference type="ARBA" id="ARBA00022729"/>
    </source>
</evidence>
<feature type="region of interest" description="Disordered" evidence="8">
    <location>
        <begin position="1230"/>
        <end position="1262"/>
    </location>
</feature>
<evidence type="ECO:0000256" key="6">
    <source>
        <dbReference type="ARBA" id="ARBA00023136"/>
    </source>
</evidence>
<reference evidence="11 12" key="1">
    <citation type="journal article" date="2019" name="PLoS Biol.">
        <title>Sex chromosomes control vertical transmission of feminizing Wolbachia symbionts in an isopod.</title>
        <authorList>
            <person name="Becking T."/>
            <person name="Chebbi M.A."/>
            <person name="Giraud I."/>
            <person name="Moumen B."/>
            <person name="Laverre T."/>
            <person name="Caubet Y."/>
            <person name="Peccoud J."/>
            <person name="Gilbert C."/>
            <person name="Cordaux R."/>
        </authorList>
    </citation>
    <scope>NUCLEOTIDE SEQUENCE [LARGE SCALE GENOMIC DNA]</scope>
    <source>
        <strain evidence="11">ANa2</strain>
        <tissue evidence="11">Whole body excluding digestive tract and cuticle</tissue>
    </source>
</reference>
<feature type="domain" description="MRH" evidence="10">
    <location>
        <begin position="807"/>
        <end position="943"/>
    </location>
</feature>
<dbReference type="GO" id="GO:0007041">
    <property type="term" value="P:lysosomal transport"/>
    <property type="evidence" value="ECO:0007669"/>
    <property type="project" value="InterPro"/>
</dbReference>
<comment type="caution">
    <text evidence="11">The sequence shown here is derived from an EMBL/GenBank/DDBJ whole genome shotgun (WGS) entry which is preliminary data.</text>
</comment>
<evidence type="ECO:0000313" key="12">
    <source>
        <dbReference type="Proteomes" id="UP000326759"/>
    </source>
</evidence>
<evidence type="ECO:0000256" key="3">
    <source>
        <dbReference type="ARBA" id="ARBA00022692"/>
    </source>
</evidence>
<feature type="transmembrane region" description="Helical" evidence="9">
    <location>
        <begin position="1270"/>
        <end position="1291"/>
    </location>
</feature>
<feature type="compositionally biased region" description="Polar residues" evidence="8">
    <location>
        <begin position="1238"/>
        <end position="1251"/>
    </location>
</feature>
<feature type="domain" description="MRH" evidence="10">
    <location>
        <begin position="56"/>
        <end position="222"/>
    </location>
</feature>
<comment type="subcellular location">
    <subcellularLocation>
        <location evidence="1">Endomembrane system</location>
    </subcellularLocation>
</comment>
<proteinExistence type="predicted"/>
<feature type="domain" description="MRH" evidence="10">
    <location>
        <begin position="653"/>
        <end position="792"/>
    </location>
</feature>
<dbReference type="GO" id="GO:0005537">
    <property type="term" value="F:D-mannose binding"/>
    <property type="evidence" value="ECO:0007669"/>
    <property type="project" value="InterPro"/>
</dbReference>
<evidence type="ECO:0000256" key="2">
    <source>
        <dbReference type="ARBA" id="ARBA00022448"/>
    </source>
</evidence>
<dbReference type="PROSITE" id="PS51914">
    <property type="entry name" value="MRH"/>
    <property type="match status" value="8"/>
</dbReference>
<dbReference type="Gene3D" id="2.70.130.10">
    <property type="entry name" value="Mannose-6-phosphate receptor binding domain"/>
    <property type="match status" value="8"/>
</dbReference>
<sequence length="1322" mass="147303">MNVKVVLTYKMEIYYYFTQFLLILLPLKTISAELWNQKRDIRSLEKREETRIRSDTSCIIKKDGYIYDLSRLSEKNYWLYNEIADLDLGNSLVFLLSICHPIKNVTSCGSKSGVCFATINHTLLGDSYDINYSVDDTVINHLDFTSGGQITKPYPEVTQEGSLKYVYENGGVCTKDNKSMKYKTELHLQCPLSSSKESGPILMSSPKCLFLFVWMTYAACPRVIQKTSDPCIITFMDSEYPLNLHSLHSKTFYKASGVNSFFEVNICGPVVNGSCTDPDNTAICDVSDPSNPTPIATSETISFGWQNDSLVLTYKSTTYSSLTNIHLHCDRTALTPKFFFQSKSENVYNFSVYAINICNPQSSDCVFEDKKLNVYDLRPLHKDEGNWGVIGRKSDNNVLFNLNVCGPINNEETDAMCPPGPVGACQASISPSGSRNLGYITSNPVANSVGTLTLIYTGGDSCKEGVPSSSTRITFICSDISYPPAFIEVTDTCEHLFEWHTPAACPVNMASSKDCEITDPLFGHNFDLNPLRNPSSDYYVSNGQQHFMINICGPLLKPCGQSSNNTAICSLQGGVSGGEVPAELVFNDGTLTMKFSNGAQGCGDDRWSSQILFLCSHDEKVTEGLQYIHADESSCVHHFLWYTKYVCPPHEVVECSVTDGDVFYDLSPLSDPNVNEIFMTSARDRKYVLNVCRSVIHSKESRCAYDAGACLIDISHKNKTLNLGKVSSGPYIEDGALKLKYVDGDKCNDTHFHSTVIEFDCTNEQYLSFPLLFAEDECLTLFKWSSVYACPQNISEAVETFKESKEANCTAVNSLTKYVFDLNGLKNETAYELKIRDGSLMLLSVCGAVNDSRCSALDSGVCFVSRDTSYSAGKWNQKLKFRNWNSYLEYEGGEKCSKGLKWSTRISFVCQDNERKLGPVLITIDEISCTYFVNWYAIEACERHIRCFAHSFERTYDLSPLTLHWKNYEVSDPSDENITYLINVCKPLNPVVGVNCPPGSSGCIIRKNRDPLGLGHPILNPNVGANESVHLMYTHGSDCPTHPGFHLSSRIIFVCNRSAGRGIPSYLRTTGDCQIHFEWQTSLVCPPPVEEGQCQIAFEAAKTNIDLIPLKSKGPYRVTYLDNVFLLNVCGGIVCDNSSAVCDSEGKSYGHTSQAKLRWENNALVLAFYGGDPCKEAFTGVRSTRIFFQCNPDSGLGFPEVDPIMHDLTCMAIFTWKTNLTCLESLYKSPETRPSVPERTQSTTTSNSTHYSPPEPQTIQDDTDMSEHTWISVLISVLVMASVVAASVYVVGRSSQGRRWYARAKRTFSRKGDQTFILDDHL</sequence>
<dbReference type="PANTHER" id="PTHR15071:SF0">
    <property type="entry name" value="MANNOSE 6-PHOSPHATE RECEPTOR-LIKE PROTEIN 1"/>
    <property type="match status" value="1"/>
</dbReference>
<dbReference type="SMART" id="SM01404">
    <property type="entry name" value="CIMR"/>
    <property type="match status" value="8"/>
</dbReference>
<keyword evidence="7" id="KW-1015">Disulfide bond</keyword>
<dbReference type="Proteomes" id="UP000326759">
    <property type="component" value="Unassembled WGS sequence"/>
</dbReference>